<dbReference type="SUPFAM" id="SSF56112">
    <property type="entry name" value="Protein kinase-like (PK-like)"/>
    <property type="match status" value="1"/>
</dbReference>
<keyword evidence="4" id="KW-0472">Membrane</keyword>
<organism evidence="7 8">
    <name type="scientific">Cylindrotheca closterium</name>
    <dbReference type="NCBI Taxonomy" id="2856"/>
    <lineage>
        <taxon>Eukaryota</taxon>
        <taxon>Sar</taxon>
        <taxon>Stramenopiles</taxon>
        <taxon>Ochrophyta</taxon>
        <taxon>Bacillariophyta</taxon>
        <taxon>Bacillariophyceae</taxon>
        <taxon>Bacillariophycidae</taxon>
        <taxon>Bacillariales</taxon>
        <taxon>Bacillariaceae</taxon>
        <taxon>Cylindrotheca</taxon>
    </lineage>
</organism>
<dbReference type="Proteomes" id="UP001295423">
    <property type="component" value="Unassembled WGS sequence"/>
</dbReference>
<dbReference type="InterPro" id="IPR011701">
    <property type="entry name" value="MFS"/>
</dbReference>
<evidence type="ECO:0000256" key="2">
    <source>
        <dbReference type="PROSITE-ProRule" id="PRU10141"/>
    </source>
</evidence>
<feature type="transmembrane region" description="Helical" evidence="4">
    <location>
        <begin position="591"/>
        <end position="611"/>
    </location>
</feature>
<dbReference type="GO" id="GO:0016020">
    <property type="term" value="C:membrane"/>
    <property type="evidence" value="ECO:0007669"/>
    <property type="project" value="UniProtKB-SubCell"/>
</dbReference>
<feature type="compositionally biased region" description="Polar residues" evidence="3">
    <location>
        <begin position="380"/>
        <end position="392"/>
    </location>
</feature>
<dbReference type="InterPro" id="IPR036259">
    <property type="entry name" value="MFS_trans_sf"/>
</dbReference>
<evidence type="ECO:0000256" key="3">
    <source>
        <dbReference type="SAM" id="MobiDB-lite"/>
    </source>
</evidence>
<keyword evidence="4" id="KW-0812">Transmembrane</keyword>
<dbReference type="InterPro" id="IPR020846">
    <property type="entry name" value="MFS_dom"/>
</dbReference>
<dbReference type="GO" id="GO:0022857">
    <property type="term" value="F:transmembrane transporter activity"/>
    <property type="evidence" value="ECO:0007669"/>
    <property type="project" value="InterPro"/>
</dbReference>
<dbReference type="GO" id="GO:0005524">
    <property type="term" value="F:ATP binding"/>
    <property type="evidence" value="ECO:0007669"/>
    <property type="project" value="UniProtKB-UniRule"/>
</dbReference>
<keyword evidence="2" id="KW-0067">ATP-binding</keyword>
<evidence type="ECO:0000313" key="8">
    <source>
        <dbReference type="Proteomes" id="UP001295423"/>
    </source>
</evidence>
<feature type="transmembrane region" description="Helical" evidence="4">
    <location>
        <begin position="717"/>
        <end position="739"/>
    </location>
</feature>
<feature type="transmembrane region" description="Helical" evidence="4">
    <location>
        <begin position="817"/>
        <end position="841"/>
    </location>
</feature>
<evidence type="ECO:0008006" key="9">
    <source>
        <dbReference type="Google" id="ProtNLM"/>
    </source>
</evidence>
<evidence type="ECO:0000256" key="1">
    <source>
        <dbReference type="ARBA" id="ARBA00004141"/>
    </source>
</evidence>
<name>A0AAD2PX99_9STRA</name>
<dbReference type="SMART" id="SM00220">
    <property type="entry name" value="S_TKc"/>
    <property type="match status" value="1"/>
</dbReference>
<dbReference type="PANTHER" id="PTHR24002:SF3">
    <property type="entry name" value="SOLUTE CARRIER FAMILY 22 MEMBER 18"/>
    <property type="match status" value="1"/>
</dbReference>
<dbReference type="PANTHER" id="PTHR24002">
    <property type="entry name" value="SOLUTE CARRIER FAMILY 22 MEMBER 18"/>
    <property type="match status" value="1"/>
</dbReference>
<evidence type="ECO:0000259" key="6">
    <source>
        <dbReference type="PROSITE" id="PS50850"/>
    </source>
</evidence>
<keyword evidence="8" id="KW-1185">Reference proteome</keyword>
<dbReference type="PROSITE" id="PS00107">
    <property type="entry name" value="PROTEIN_KINASE_ATP"/>
    <property type="match status" value="1"/>
</dbReference>
<keyword evidence="2" id="KW-0547">Nucleotide-binding</keyword>
<feature type="domain" description="Protein kinase" evidence="5">
    <location>
        <begin position="59"/>
        <end position="344"/>
    </location>
</feature>
<comment type="caution">
    <text evidence="7">The sequence shown here is derived from an EMBL/GenBank/DDBJ whole genome shotgun (WGS) entry which is preliminary data.</text>
</comment>
<dbReference type="PROSITE" id="PS50011">
    <property type="entry name" value="PROTEIN_KINASE_DOM"/>
    <property type="match status" value="1"/>
</dbReference>
<feature type="transmembrane region" description="Helical" evidence="4">
    <location>
        <begin position="644"/>
        <end position="666"/>
    </location>
</feature>
<feature type="domain" description="Major facilitator superfamily (MFS) profile" evidence="6">
    <location>
        <begin position="415"/>
        <end position="844"/>
    </location>
</feature>
<dbReference type="Pfam" id="PF07690">
    <property type="entry name" value="MFS_1"/>
    <property type="match status" value="1"/>
</dbReference>
<sequence length="847" mass="92388">MSDSIHPKTNQKSTFTFHGRTQVPRVIATKVHEIVKNRMKTTEAIEPPDPIPVMEYKNIRLGKLLGTGSFSSAFLAESSSSPEGPLVMKKLRPEVLKNPLVFAACAADLYQEGKILASVDHPNIIRLRAWSGPQMIQRYLDGSHVSAYLILDQLEGTLEERFGQWAKRKPKFYHSKKRRIGVLSSIQHEKCQHILSLARALEHLHGYHILHRDIKAANIGFDSNGTLKIFDFDLARVLPLGRHQLFQLTANVGSPRYMAPEVKRGDKYNLTADVFSFGVLVYQIFTLKKFRSPETMDCNWEATNKSIPFGFSADLRNLLQQCLLEKNTVRPHMDQVRSMLQAEIEGEHFDLDAMTEITGFESMSEMENSGQYQPLPAAPSNESPFSEEVTNARSKDDEEKEEVAKPTTSVQTNTILWVTYLNIVLYALCYQLQRPVEPFLVQSLIDKQSEDSGNGGEHMQVSRAYGNLQSFFQAIQTVGSPLVGILLDRLGIQKTSALVFLASGLSYALLAMATDMTSLFLSKLPTVLMAAFLVAQATATTTLQADFGNSASAVAAARAAALGRMTTAYTIGATLGPTIGGNLANQGDYSIGAKLAVAGSVVSVVLSLWFLPDTAKVASESKGEKLGPKSGSSFLEQLKHSGSLLVRSGLWPLLMIKVVGGIIASMHSTSMPLIMTNELKLEPSQLGLVMSSSMFVVAAFGAVAMAPLTQKLHNARFFGMIQIGLLLRAVMGCGMAWIVSSIGSSVDEETAVLYNVITVAVFHALASHTLATGLTTQTTGMVSKEEQGALLGLEHGLFSLARIVGPTIGTRLLEWGGLWSVEITCGFFDVILVVLSVVLIVTKEKSL</sequence>
<gene>
    <name evidence="7" type="ORF">CYCCA115_LOCUS21303</name>
</gene>
<feature type="transmembrane region" description="Helical" evidence="4">
    <location>
        <begin position="686"/>
        <end position="705"/>
    </location>
</feature>
<dbReference type="SUPFAM" id="SSF103473">
    <property type="entry name" value="MFS general substrate transporter"/>
    <property type="match status" value="1"/>
</dbReference>
<keyword evidence="4" id="KW-1133">Transmembrane helix</keyword>
<dbReference type="GO" id="GO:0005635">
    <property type="term" value="C:nuclear envelope"/>
    <property type="evidence" value="ECO:0007669"/>
    <property type="project" value="TreeGrafter"/>
</dbReference>
<dbReference type="AlphaFoldDB" id="A0AAD2PX99"/>
<evidence type="ECO:0000313" key="7">
    <source>
        <dbReference type="EMBL" id="CAJ1965710.1"/>
    </source>
</evidence>
<dbReference type="Gene3D" id="1.20.1250.20">
    <property type="entry name" value="MFS general substrate transporter like domains"/>
    <property type="match status" value="1"/>
</dbReference>
<feature type="transmembrane region" description="Helical" evidence="4">
    <location>
        <begin position="497"/>
        <end position="521"/>
    </location>
</feature>
<dbReference type="InterPro" id="IPR017441">
    <property type="entry name" value="Protein_kinase_ATP_BS"/>
</dbReference>
<proteinExistence type="predicted"/>
<dbReference type="Gene3D" id="1.10.510.10">
    <property type="entry name" value="Transferase(Phosphotransferase) domain 1"/>
    <property type="match status" value="1"/>
</dbReference>
<dbReference type="InterPro" id="IPR000719">
    <property type="entry name" value="Prot_kinase_dom"/>
</dbReference>
<dbReference type="PROSITE" id="PS50850">
    <property type="entry name" value="MFS"/>
    <property type="match status" value="1"/>
</dbReference>
<evidence type="ECO:0000256" key="4">
    <source>
        <dbReference type="SAM" id="Phobius"/>
    </source>
</evidence>
<dbReference type="GO" id="GO:0004672">
    <property type="term" value="F:protein kinase activity"/>
    <property type="evidence" value="ECO:0007669"/>
    <property type="project" value="InterPro"/>
</dbReference>
<protein>
    <recommendedName>
        <fullName evidence="9">Protein kinase domain-containing protein</fullName>
    </recommendedName>
</protein>
<feature type="binding site" evidence="2">
    <location>
        <position position="89"/>
    </location>
    <ligand>
        <name>ATP</name>
        <dbReference type="ChEBI" id="CHEBI:30616"/>
    </ligand>
</feature>
<comment type="subcellular location">
    <subcellularLocation>
        <location evidence="1">Membrane</location>
        <topology evidence="1">Multi-pass membrane protein</topology>
    </subcellularLocation>
</comment>
<reference evidence="7" key="1">
    <citation type="submission" date="2023-08" db="EMBL/GenBank/DDBJ databases">
        <authorList>
            <person name="Audoor S."/>
            <person name="Bilcke G."/>
        </authorList>
    </citation>
    <scope>NUCLEOTIDE SEQUENCE</scope>
</reference>
<accession>A0AAD2PX99</accession>
<evidence type="ECO:0000259" key="5">
    <source>
        <dbReference type="PROSITE" id="PS50011"/>
    </source>
</evidence>
<dbReference type="InterPro" id="IPR011009">
    <property type="entry name" value="Kinase-like_dom_sf"/>
</dbReference>
<feature type="transmembrane region" description="Helical" evidence="4">
    <location>
        <begin position="751"/>
        <end position="776"/>
    </location>
</feature>
<dbReference type="Gene3D" id="3.30.200.20">
    <property type="entry name" value="Phosphorylase Kinase, domain 1"/>
    <property type="match status" value="1"/>
</dbReference>
<dbReference type="EMBL" id="CAKOGP040002214">
    <property type="protein sequence ID" value="CAJ1965710.1"/>
    <property type="molecule type" value="Genomic_DNA"/>
</dbReference>
<dbReference type="Pfam" id="PF00069">
    <property type="entry name" value="Pkinase"/>
    <property type="match status" value="1"/>
</dbReference>
<feature type="region of interest" description="Disordered" evidence="3">
    <location>
        <begin position="365"/>
        <end position="406"/>
    </location>
</feature>